<dbReference type="EMBL" id="GGEC01068022">
    <property type="protein sequence ID" value="MBX48506.1"/>
    <property type="molecule type" value="Transcribed_RNA"/>
</dbReference>
<accession>A0A2P2P138</accession>
<protein>
    <submittedName>
        <fullName evidence="1">Uncharacterized protein</fullName>
    </submittedName>
</protein>
<proteinExistence type="predicted"/>
<reference evidence="1" key="1">
    <citation type="submission" date="2018-02" db="EMBL/GenBank/DDBJ databases">
        <title>Rhizophora mucronata_Transcriptome.</title>
        <authorList>
            <person name="Meera S.P."/>
            <person name="Sreeshan A."/>
            <person name="Augustine A."/>
        </authorList>
    </citation>
    <scope>NUCLEOTIDE SEQUENCE</scope>
    <source>
        <tissue evidence="1">Leaf</tissue>
    </source>
</reference>
<evidence type="ECO:0000313" key="1">
    <source>
        <dbReference type="EMBL" id="MBX48506.1"/>
    </source>
</evidence>
<name>A0A2P2P138_RHIMU</name>
<sequence>MSNKISITCQKH</sequence>
<organism evidence="1">
    <name type="scientific">Rhizophora mucronata</name>
    <name type="common">Asiatic mangrove</name>
    <dbReference type="NCBI Taxonomy" id="61149"/>
    <lineage>
        <taxon>Eukaryota</taxon>
        <taxon>Viridiplantae</taxon>
        <taxon>Streptophyta</taxon>
        <taxon>Embryophyta</taxon>
        <taxon>Tracheophyta</taxon>
        <taxon>Spermatophyta</taxon>
        <taxon>Magnoliopsida</taxon>
        <taxon>eudicotyledons</taxon>
        <taxon>Gunneridae</taxon>
        <taxon>Pentapetalae</taxon>
        <taxon>rosids</taxon>
        <taxon>fabids</taxon>
        <taxon>Malpighiales</taxon>
        <taxon>Rhizophoraceae</taxon>
        <taxon>Rhizophora</taxon>
    </lineage>
</organism>